<keyword evidence="4" id="KW-1185">Reference proteome</keyword>
<dbReference type="Pfam" id="PF26056">
    <property type="entry name" value="DUF8017"/>
    <property type="match status" value="1"/>
</dbReference>
<accession>A0ABX0CQS6</accession>
<comment type="caution">
    <text evidence="3">The sequence shown here is derived from an EMBL/GenBank/DDBJ whole genome shotgun (WGS) entry which is preliminary data.</text>
</comment>
<dbReference type="EMBL" id="JAAGUX010000067">
    <property type="protein sequence ID" value="NEW58849.1"/>
    <property type="molecule type" value="Genomic_DNA"/>
</dbReference>
<dbReference type="Proteomes" id="UP000470876">
    <property type="component" value="Unassembled WGS sequence"/>
</dbReference>
<organism evidence="3 4">
    <name type="scientific">Nocardia cyriacigeorgica</name>
    <dbReference type="NCBI Taxonomy" id="135487"/>
    <lineage>
        <taxon>Bacteria</taxon>
        <taxon>Bacillati</taxon>
        <taxon>Actinomycetota</taxon>
        <taxon>Actinomycetes</taxon>
        <taxon>Mycobacteriales</taxon>
        <taxon>Nocardiaceae</taxon>
        <taxon>Nocardia</taxon>
    </lineage>
</organism>
<proteinExistence type="predicted"/>
<feature type="domain" description="DUF8017" evidence="2">
    <location>
        <begin position="142"/>
        <end position="317"/>
    </location>
</feature>
<reference evidence="3 4" key="1">
    <citation type="submission" date="2020-01" db="EMBL/GenBank/DDBJ databases">
        <title>Genetics and antimicrobial susceptibilities of Nocardia species isolated from the soil; a comparison with species isolated from humans.</title>
        <authorList>
            <person name="Carrasco G."/>
            <person name="Monzon S."/>
            <person name="Sansegundo M."/>
            <person name="Garcia E."/>
            <person name="Garrido N."/>
            <person name="Medina M.J."/>
            <person name="Villalon P."/>
            <person name="Ramirez-Arocha A.C."/>
            <person name="Jimenez P."/>
            <person name="Cuesta I."/>
            <person name="Valdezate S."/>
        </authorList>
    </citation>
    <scope>NUCLEOTIDE SEQUENCE [LARGE SCALE GENOMIC DNA]</scope>
    <source>
        <strain evidence="3 4">CNM20110649</strain>
    </source>
</reference>
<sequence length="318" mass="31648">MQWVDGGQHWANPGTTWTDPSAPAAPQWSGQYGEVPPIEQYRGGQPLGSFVPGQAAPAVPSGGRGKYVAFGAAAMSVIAVGVGVVAVTAGGSEESSAAGGSVPSMVSALTTGESASKPPRSASGTAPRPRPSDAPPVGNVGPIVPGFQPVAVPNRSAVYDVPAGWRVAPEGSVGGFGEPPEAVVGNGLATDGEDYCPGSTRTVAFITGSDTTDPAAAATELGTRAATVAYAGSRDVRPGAPQPLASVDGSQQGMLVETTGAMVTAKPGCATEFSVYTYAVPGRTGSIVLVLAADTGVPDAVDHATAQRILSSIRPLKD</sequence>
<evidence type="ECO:0000259" key="2">
    <source>
        <dbReference type="Pfam" id="PF26056"/>
    </source>
</evidence>
<protein>
    <recommendedName>
        <fullName evidence="2">DUF8017 domain-containing protein</fullName>
    </recommendedName>
</protein>
<evidence type="ECO:0000313" key="4">
    <source>
        <dbReference type="Proteomes" id="UP000470876"/>
    </source>
</evidence>
<evidence type="ECO:0000256" key="1">
    <source>
        <dbReference type="SAM" id="MobiDB-lite"/>
    </source>
</evidence>
<dbReference type="RefSeq" id="WP_163827933.1">
    <property type="nucleotide sequence ID" value="NZ_JAAGUX010000067.1"/>
</dbReference>
<dbReference type="InterPro" id="IPR058330">
    <property type="entry name" value="DUF8017"/>
</dbReference>
<gene>
    <name evidence="3" type="ORF">GV794_24890</name>
</gene>
<feature type="region of interest" description="Disordered" evidence="1">
    <location>
        <begin position="1"/>
        <end position="34"/>
    </location>
</feature>
<feature type="region of interest" description="Disordered" evidence="1">
    <location>
        <begin position="110"/>
        <end position="141"/>
    </location>
</feature>
<evidence type="ECO:0000313" key="3">
    <source>
        <dbReference type="EMBL" id="NEW58849.1"/>
    </source>
</evidence>
<name>A0ABX0CQS6_9NOCA</name>